<dbReference type="EMBL" id="AJIL01000015">
    <property type="protein sequence ID" value="KNF03977.1"/>
    <property type="molecule type" value="Genomic_DNA"/>
</dbReference>
<feature type="compositionally biased region" description="Low complexity" evidence="1">
    <location>
        <begin position="144"/>
        <end position="154"/>
    </location>
</feature>
<reference evidence="3" key="1">
    <citation type="submission" date="2014-03" db="EMBL/GenBank/DDBJ databases">
        <title>The Genome Sequence of Puccinia striiformis f. sp. tritici PST-78.</title>
        <authorList>
            <consortium name="The Broad Institute Genome Sequencing Platform"/>
            <person name="Cuomo C."/>
            <person name="Hulbert S."/>
            <person name="Chen X."/>
            <person name="Walker B."/>
            <person name="Young S.K."/>
            <person name="Zeng Q."/>
            <person name="Gargeya S."/>
            <person name="Fitzgerald M."/>
            <person name="Haas B."/>
            <person name="Abouelleil A."/>
            <person name="Alvarado L."/>
            <person name="Arachchi H.M."/>
            <person name="Berlin A.M."/>
            <person name="Chapman S.B."/>
            <person name="Goldberg J."/>
            <person name="Griggs A."/>
            <person name="Gujja S."/>
            <person name="Hansen M."/>
            <person name="Howarth C."/>
            <person name="Imamovic A."/>
            <person name="Larimer J."/>
            <person name="McCowan C."/>
            <person name="Montmayeur A."/>
            <person name="Murphy C."/>
            <person name="Neiman D."/>
            <person name="Pearson M."/>
            <person name="Priest M."/>
            <person name="Roberts A."/>
            <person name="Saif S."/>
            <person name="Shea T."/>
            <person name="Sisk P."/>
            <person name="Sykes S."/>
            <person name="Wortman J."/>
            <person name="Nusbaum C."/>
            <person name="Birren B."/>
        </authorList>
    </citation>
    <scope>NUCLEOTIDE SEQUENCE [LARGE SCALE GENOMIC DNA]</scope>
    <source>
        <strain evidence="3">race PST-78</strain>
    </source>
</reference>
<comment type="caution">
    <text evidence="2">The sequence shown here is derived from an EMBL/GenBank/DDBJ whole genome shotgun (WGS) entry which is preliminary data.</text>
</comment>
<dbReference type="Proteomes" id="UP000054564">
    <property type="component" value="Unassembled WGS sequence"/>
</dbReference>
<dbReference type="AlphaFoldDB" id="A0A0L0VXS8"/>
<feature type="region of interest" description="Disordered" evidence="1">
    <location>
        <begin position="1"/>
        <end position="56"/>
    </location>
</feature>
<feature type="compositionally biased region" description="Low complexity" evidence="1">
    <location>
        <begin position="116"/>
        <end position="125"/>
    </location>
</feature>
<evidence type="ECO:0000313" key="2">
    <source>
        <dbReference type="EMBL" id="KNF03977.1"/>
    </source>
</evidence>
<feature type="non-terminal residue" evidence="2">
    <location>
        <position position="1"/>
    </location>
</feature>
<feature type="region of interest" description="Disordered" evidence="1">
    <location>
        <begin position="228"/>
        <end position="254"/>
    </location>
</feature>
<gene>
    <name evidence="2" type="ORF">PSTG_03059</name>
</gene>
<evidence type="ECO:0000313" key="3">
    <source>
        <dbReference type="Proteomes" id="UP000054564"/>
    </source>
</evidence>
<feature type="non-terminal residue" evidence="2">
    <location>
        <position position="268"/>
    </location>
</feature>
<protein>
    <submittedName>
        <fullName evidence="2">Uncharacterized protein</fullName>
    </submittedName>
</protein>
<name>A0A0L0VXS8_9BASI</name>
<proteinExistence type="predicted"/>
<organism evidence="2 3">
    <name type="scientific">Puccinia striiformis f. sp. tritici PST-78</name>
    <dbReference type="NCBI Taxonomy" id="1165861"/>
    <lineage>
        <taxon>Eukaryota</taxon>
        <taxon>Fungi</taxon>
        <taxon>Dikarya</taxon>
        <taxon>Basidiomycota</taxon>
        <taxon>Pucciniomycotina</taxon>
        <taxon>Pucciniomycetes</taxon>
        <taxon>Pucciniales</taxon>
        <taxon>Pucciniaceae</taxon>
        <taxon>Puccinia</taxon>
    </lineage>
</organism>
<feature type="region of interest" description="Disordered" evidence="1">
    <location>
        <begin position="110"/>
        <end position="168"/>
    </location>
</feature>
<evidence type="ECO:0000256" key="1">
    <source>
        <dbReference type="SAM" id="MobiDB-lite"/>
    </source>
</evidence>
<feature type="compositionally biased region" description="Polar residues" evidence="1">
    <location>
        <begin position="44"/>
        <end position="56"/>
    </location>
</feature>
<accession>A0A0L0VXS8</accession>
<dbReference type="STRING" id="1165861.A0A0L0VXS8"/>
<keyword evidence="3" id="KW-1185">Reference proteome</keyword>
<sequence length="268" mass="30015">SAISDSAVLPIHRMKPTPAPTRSTSHPNGLDRSTHHSRSFTSTNIDSSIPTTTSPQLLFPSAHRAATPINQTIDVSDHNSIRTSSHLSISPSLSRPKLIRHLLFSTPDSSASTINHYHQQQQQHSQFKHHKSNTSHHPSTSQPSNSIHSLSRSSHNTHHHHHLSNPTPPLRVGLPLICVARAHHPNHPYQHYPFDSHLKQLVAIASRTEIRILELINQYHSFPIEATRRQPHTSFSPSHSRAETRPSFASRSFDSSTTFDDRLAIKTN</sequence>